<dbReference type="PANTHER" id="PTHR33987:SF1">
    <property type="entry name" value="CALCINEURIN-LIKE METALLO-PHOSPHOESTERASE SUPERFAMILY PROTEIN"/>
    <property type="match status" value="1"/>
</dbReference>
<feature type="transmembrane region" description="Helical" evidence="1">
    <location>
        <begin position="357"/>
        <end position="378"/>
    </location>
</feature>
<feature type="chain" id="PRO_5043885671" description="PhoD-like phosphatase metallophosphatase domain-containing protein" evidence="2">
    <location>
        <begin position="19"/>
        <end position="385"/>
    </location>
</feature>
<comment type="caution">
    <text evidence="4">The sequence shown here is derived from an EMBL/GenBank/DDBJ whole genome shotgun (WGS) entry which is preliminary data.</text>
</comment>
<proteinExistence type="predicted"/>
<dbReference type="CDD" id="cd07389">
    <property type="entry name" value="MPP_PhoD"/>
    <property type="match status" value="1"/>
</dbReference>
<keyword evidence="5" id="KW-1185">Reference proteome</keyword>
<gene>
    <name evidence="4" type="ORF">BSTOLATCC_MIC43202</name>
</gene>
<dbReference type="Pfam" id="PF09423">
    <property type="entry name" value="PhoD"/>
    <property type="match status" value="1"/>
</dbReference>
<name>A0AAU9JLK1_9CILI</name>
<evidence type="ECO:0000259" key="3">
    <source>
        <dbReference type="Pfam" id="PF09423"/>
    </source>
</evidence>
<keyword evidence="1" id="KW-0812">Transmembrane</keyword>
<evidence type="ECO:0000313" key="5">
    <source>
        <dbReference type="Proteomes" id="UP001162131"/>
    </source>
</evidence>
<accession>A0AAU9JLK1</accession>
<feature type="domain" description="PhoD-like phosphatase metallophosphatase" evidence="3">
    <location>
        <begin position="25"/>
        <end position="261"/>
    </location>
</feature>
<reference evidence="4" key="1">
    <citation type="submission" date="2021-09" db="EMBL/GenBank/DDBJ databases">
        <authorList>
            <consortium name="AG Swart"/>
            <person name="Singh M."/>
            <person name="Singh A."/>
            <person name="Seah K."/>
            <person name="Emmerich C."/>
        </authorList>
    </citation>
    <scope>NUCLEOTIDE SEQUENCE</scope>
    <source>
        <strain evidence="4">ATCC30299</strain>
    </source>
</reference>
<dbReference type="Gene3D" id="3.60.21.70">
    <property type="entry name" value="PhoD-like phosphatase"/>
    <property type="match status" value="1"/>
</dbReference>
<keyword evidence="1" id="KW-1133">Transmembrane helix</keyword>
<protein>
    <recommendedName>
        <fullName evidence="3">PhoD-like phosphatase metallophosphatase domain-containing protein</fullName>
    </recommendedName>
</protein>
<dbReference type="SUPFAM" id="SSF56300">
    <property type="entry name" value="Metallo-dependent phosphatases"/>
    <property type="match status" value="1"/>
</dbReference>
<dbReference type="AlphaFoldDB" id="A0AAU9JLK1"/>
<dbReference type="InterPro" id="IPR018946">
    <property type="entry name" value="PhoD-like_MPP"/>
</dbReference>
<sequence length="385" mass="45011">MIWIFLPILAASLKVDQSKDLTKIAFGSCANQFGNDNPDLYKSIQNLNPDLFIWLGDIIYSDVLVFHPPFFKTRDPEATRKMYQNFKNNTEYKALTEKTMITGIWDDHDYGINNGDKHFPLKDAYKELFLEFIDEKDNINRTSHKGIYISFSFGNNGKTVKLILLDNRYFNEKDVDILGEEQWKWLENQLKTPGDITLIASGIQVYTEDRFGKAERWDEYSRNKLLSLINDISGVILLTGDVHMAEILKITCNDNLFYEVTSSGMTHTITTTGGNLILLYLYGWLPFTFNVGHRVTVKNFGFIEIDWQFRLLKMSIRNSYGNILIEEKISLDHFSSNFERSYYCDKKPRYRKIVHVLSFWAVFYVPLLLLGIDTLIFFRKWSHSY</sequence>
<evidence type="ECO:0000256" key="1">
    <source>
        <dbReference type="SAM" id="Phobius"/>
    </source>
</evidence>
<keyword evidence="1" id="KW-0472">Membrane</keyword>
<evidence type="ECO:0000313" key="4">
    <source>
        <dbReference type="EMBL" id="CAG9327160.1"/>
    </source>
</evidence>
<dbReference type="Proteomes" id="UP001162131">
    <property type="component" value="Unassembled WGS sequence"/>
</dbReference>
<feature type="signal peptide" evidence="2">
    <location>
        <begin position="1"/>
        <end position="18"/>
    </location>
</feature>
<keyword evidence="2" id="KW-0732">Signal</keyword>
<evidence type="ECO:0000256" key="2">
    <source>
        <dbReference type="SAM" id="SignalP"/>
    </source>
</evidence>
<dbReference type="PANTHER" id="PTHR33987">
    <property type="entry name" value="CALCINEURIN-LIKE METALLO-PHOSPHOESTERASE SUPERFAMILY PROTEIN"/>
    <property type="match status" value="1"/>
</dbReference>
<dbReference type="EMBL" id="CAJZBQ010000043">
    <property type="protein sequence ID" value="CAG9327160.1"/>
    <property type="molecule type" value="Genomic_DNA"/>
</dbReference>
<dbReference type="InterPro" id="IPR029052">
    <property type="entry name" value="Metallo-depent_PP-like"/>
</dbReference>
<organism evidence="4 5">
    <name type="scientific">Blepharisma stoltei</name>
    <dbReference type="NCBI Taxonomy" id="1481888"/>
    <lineage>
        <taxon>Eukaryota</taxon>
        <taxon>Sar</taxon>
        <taxon>Alveolata</taxon>
        <taxon>Ciliophora</taxon>
        <taxon>Postciliodesmatophora</taxon>
        <taxon>Heterotrichea</taxon>
        <taxon>Heterotrichida</taxon>
        <taxon>Blepharismidae</taxon>
        <taxon>Blepharisma</taxon>
    </lineage>
</organism>
<dbReference type="InterPro" id="IPR038607">
    <property type="entry name" value="PhoD-like_sf"/>
</dbReference>